<evidence type="ECO:0000313" key="1">
    <source>
        <dbReference type="EMBL" id="MCS0610361.1"/>
    </source>
</evidence>
<protein>
    <recommendedName>
        <fullName evidence="3">Peptidoglycan-binding domain-containing protein</fullName>
    </recommendedName>
</protein>
<comment type="caution">
    <text evidence="1">The sequence shown here is derived from an EMBL/GenBank/DDBJ whole genome shotgun (WGS) entry which is preliminary data.</text>
</comment>
<reference evidence="1 2" key="1">
    <citation type="submission" date="2022-08" db="EMBL/GenBank/DDBJ databases">
        <title>Reclassification of Massilia species as members of the genera Telluria, Duganella, Pseudoduganella, Mokoshia gen. nov. and Zemynaea gen. nov. using orthogonal and non-orthogonal genome-based approaches.</title>
        <authorList>
            <person name="Bowman J.P."/>
        </authorList>
    </citation>
    <scope>NUCLEOTIDE SEQUENCE [LARGE SCALE GENOMIC DNA]</scope>
    <source>
        <strain evidence="1 2">JCM 31607</strain>
    </source>
</reference>
<dbReference type="Proteomes" id="UP001205861">
    <property type="component" value="Unassembled WGS sequence"/>
</dbReference>
<keyword evidence="2" id="KW-1185">Reference proteome</keyword>
<gene>
    <name evidence="1" type="ORF">NX773_19525</name>
</gene>
<dbReference type="EMBL" id="JANUGV010000006">
    <property type="protein sequence ID" value="MCS0610361.1"/>
    <property type="molecule type" value="Genomic_DNA"/>
</dbReference>
<sequence length="203" mass="22335">MTKAGALRLGEQKELSGRAWTGRFPGSNSLRDLKMPFRDSVRAFIDALRSANATVKIAATFRPPERAYLMHWSWRIVKQGFDPSKVPSMPGIEIEWAHNGTDGKYSREASVAAASEMVHGFEIDHLGVAPALASRHTSGFGIDMRISWIGHLSIVDADGDTVEIVHWPHTGLNPTLQEVGASYGVIKYNRSGRDDPHWSDNGA</sequence>
<accession>A0ABT2BPC5</accession>
<evidence type="ECO:0000313" key="2">
    <source>
        <dbReference type="Proteomes" id="UP001205861"/>
    </source>
</evidence>
<proteinExistence type="predicted"/>
<organism evidence="1 2">
    <name type="scientific">Massilia solisilvae</name>
    <dbReference type="NCBI Taxonomy" id="1811225"/>
    <lineage>
        <taxon>Bacteria</taxon>
        <taxon>Pseudomonadati</taxon>
        <taxon>Pseudomonadota</taxon>
        <taxon>Betaproteobacteria</taxon>
        <taxon>Burkholderiales</taxon>
        <taxon>Oxalobacteraceae</taxon>
        <taxon>Telluria group</taxon>
        <taxon>Massilia</taxon>
    </lineage>
</organism>
<evidence type="ECO:0008006" key="3">
    <source>
        <dbReference type="Google" id="ProtNLM"/>
    </source>
</evidence>
<name>A0ABT2BPC5_9BURK</name>